<sequence length="100" mass="11737">MSFETSYSMEPLSKETRFLNEQIQGLKESLPPIIYNDIKGIFIKDIDENGNENEVYVPSDNEIQQHIQQSRIKLRIKQLEHELRELNKTLELLSSGLSRF</sequence>
<dbReference type="EMBL" id="MN739531">
    <property type="protein sequence ID" value="QHT11163.1"/>
    <property type="molecule type" value="Genomic_DNA"/>
</dbReference>
<protein>
    <submittedName>
        <fullName evidence="2">Uncharacterized protein</fullName>
    </submittedName>
</protein>
<feature type="coiled-coil region" evidence="1">
    <location>
        <begin position="69"/>
        <end position="96"/>
    </location>
</feature>
<reference evidence="2" key="1">
    <citation type="journal article" date="2020" name="Nature">
        <title>Giant virus diversity and host interactions through global metagenomics.</title>
        <authorList>
            <person name="Schulz F."/>
            <person name="Roux S."/>
            <person name="Paez-Espino D."/>
            <person name="Jungbluth S."/>
            <person name="Walsh D.A."/>
            <person name="Denef V.J."/>
            <person name="McMahon K.D."/>
            <person name="Konstantinidis K.T."/>
            <person name="Eloe-Fadrosh E.A."/>
            <person name="Kyrpides N.C."/>
            <person name="Woyke T."/>
        </authorList>
    </citation>
    <scope>NUCLEOTIDE SEQUENCE</scope>
    <source>
        <strain evidence="2">GVMAG-M-3300023174-111</strain>
    </source>
</reference>
<name>A0A6C0D3Y4_9ZZZZ</name>
<dbReference type="AlphaFoldDB" id="A0A6C0D3Y4"/>
<organism evidence="2">
    <name type="scientific">viral metagenome</name>
    <dbReference type="NCBI Taxonomy" id="1070528"/>
    <lineage>
        <taxon>unclassified sequences</taxon>
        <taxon>metagenomes</taxon>
        <taxon>organismal metagenomes</taxon>
    </lineage>
</organism>
<evidence type="ECO:0000256" key="1">
    <source>
        <dbReference type="SAM" id="Coils"/>
    </source>
</evidence>
<proteinExistence type="predicted"/>
<accession>A0A6C0D3Y4</accession>
<keyword evidence="1" id="KW-0175">Coiled coil</keyword>
<evidence type="ECO:0000313" key="2">
    <source>
        <dbReference type="EMBL" id="QHT11163.1"/>
    </source>
</evidence>